<feature type="domain" description="NAD-dependent epimerase/dehydratase" evidence="1">
    <location>
        <begin position="3"/>
        <end position="204"/>
    </location>
</feature>
<dbReference type="InterPro" id="IPR036291">
    <property type="entry name" value="NAD(P)-bd_dom_sf"/>
</dbReference>
<dbReference type="EMBL" id="UINC01035996">
    <property type="protein sequence ID" value="SVB29287.1"/>
    <property type="molecule type" value="Genomic_DNA"/>
</dbReference>
<proteinExistence type="predicted"/>
<organism evidence="2">
    <name type="scientific">marine metagenome</name>
    <dbReference type="NCBI Taxonomy" id="408172"/>
    <lineage>
        <taxon>unclassified sequences</taxon>
        <taxon>metagenomes</taxon>
        <taxon>ecological metagenomes</taxon>
    </lineage>
</organism>
<evidence type="ECO:0000259" key="1">
    <source>
        <dbReference type="Pfam" id="PF01370"/>
    </source>
</evidence>
<dbReference type="InterPro" id="IPR050177">
    <property type="entry name" value="Lipid_A_modif_metabolic_enz"/>
</dbReference>
<protein>
    <recommendedName>
        <fullName evidence="1">NAD-dependent epimerase/dehydratase domain-containing protein</fullName>
    </recommendedName>
</protein>
<dbReference type="PANTHER" id="PTHR43245:SF58">
    <property type="entry name" value="BLL5923 PROTEIN"/>
    <property type="match status" value="1"/>
</dbReference>
<name>A0A382CVE9_9ZZZZ</name>
<dbReference type="Gene3D" id="3.40.50.720">
    <property type="entry name" value="NAD(P)-binding Rossmann-like Domain"/>
    <property type="match status" value="1"/>
</dbReference>
<feature type="non-terminal residue" evidence="2">
    <location>
        <position position="277"/>
    </location>
</feature>
<dbReference type="Pfam" id="PF01370">
    <property type="entry name" value="Epimerase"/>
    <property type="match status" value="1"/>
</dbReference>
<reference evidence="2" key="1">
    <citation type="submission" date="2018-05" db="EMBL/GenBank/DDBJ databases">
        <authorList>
            <person name="Lanie J.A."/>
            <person name="Ng W.-L."/>
            <person name="Kazmierczak K.M."/>
            <person name="Andrzejewski T.M."/>
            <person name="Davidsen T.M."/>
            <person name="Wayne K.J."/>
            <person name="Tettelin H."/>
            <person name="Glass J.I."/>
            <person name="Rusch D."/>
            <person name="Podicherti R."/>
            <person name="Tsui H.-C.T."/>
            <person name="Winkler M.E."/>
        </authorList>
    </citation>
    <scope>NUCLEOTIDE SEQUENCE</scope>
</reference>
<dbReference type="PANTHER" id="PTHR43245">
    <property type="entry name" value="BIFUNCTIONAL POLYMYXIN RESISTANCE PROTEIN ARNA"/>
    <property type="match status" value="1"/>
</dbReference>
<feature type="non-terminal residue" evidence="2">
    <location>
        <position position="1"/>
    </location>
</feature>
<gene>
    <name evidence="2" type="ORF">METZ01_LOCUS182141</name>
</gene>
<dbReference type="InterPro" id="IPR001509">
    <property type="entry name" value="Epimerase_deHydtase"/>
</dbReference>
<evidence type="ECO:0000313" key="2">
    <source>
        <dbReference type="EMBL" id="SVB29287.1"/>
    </source>
</evidence>
<dbReference type="SUPFAM" id="SSF51735">
    <property type="entry name" value="NAD(P)-binding Rossmann-fold domains"/>
    <property type="match status" value="1"/>
</dbReference>
<sequence>MKILITGASCALGKNLTSELLKTEQFSIRLLEHRSPVRKENCEIFQGGLQDIDSLGKACSEIDTVVHLAALTHSFSGKAYFEINEEGTKNLITACKEKNVRRFIFVSSAAASEEGGDYGVSKLRCEELIQESGLDWVILRPSEVYGLKMEEGIGKLVAWIEKFPIIPVIGDGSYFLSPVSVDDLVQVMVEILSNDSIEKETLNLCGPEKMTMNELIDRLAQIQKVQIKKIFLPIWFVRVGIGVLSIFKSSIAFSDQIPRLLCRKDQSIDKTQAIIPY</sequence>
<dbReference type="AlphaFoldDB" id="A0A382CVE9"/>
<accession>A0A382CVE9</accession>